<evidence type="ECO:0000256" key="3">
    <source>
        <dbReference type="SAM" id="Coils"/>
    </source>
</evidence>
<gene>
    <name evidence="5" type="ORF">SAMN05216289_1509</name>
</gene>
<dbReference type="Gene3D" id="1.10.287.470">
    <property type="entry name" value="Helix hairpin bin"/>
    <property type="match status" value="2"/>
</dbReference>
<dbReference type="Gene3D" id="2.40.30.170">
    <property type="match status" value="1"/>
</dbReference>
<dbReference type="Pfam" id="PF25881">
    <property type="entry name" value="HH_YBHG"/>
    <property type="match status" value="1"/>
</dbReference>
<evidence type="ECO:0000313" key="5">
    <source>
        <dbReference type="EMBL" id="SFN69395.1"/>
    </source>
</evidence>
<dbReference type="PANTHER" id="PTHR32347:SF29">
    <property type="entry name" value="UPF0194 MEMBRANE PROTEIN YBHG"/>
    <property type="match status" value="1"/>
</dbReference>
<name>A0A1I5B3W4_9GAMM</name>
<keyword evidence="6" id="KW-1185">Reference proteome</keyword>
<dbReference type="RefSeq" id="WP_092410949.1">
    <property type="nucleotide sequence ID" value="NZ_FOVF01000050.1"/>
</dbReference>
<dbReference type="OrthoDB" id="9813967at2"/>
<organism evidence="5 6">
    <name type="scientific">Dokdonella immobilis</name>
    <dbReference type="NCBI Taxonomy" id="578942"/>
    <lineage>
        <taxon>Bacteria</taxon>
        <taxon>Pseudomonadati</taxon>
        <taxon>Pseudomonadota</taxon>
        <taxon>Gammaproteobacteria</taxon>
        <taxon>Lysobacterales</taxon>
        <taxon>Rhodanobacteraceae</taxon>
        <taxon>Dokdonella</taxon>
    </lineage>
</organism>
<sequence length="329" mass="34804">MNKKGLIIIAVVAIAATVAGLAFLRRASGNDAPIVLYGNVDIRDVELAFRQPGRIQSMVVEEGDPVEAGQLLASLDAQPFEDALQAAEAEVAVATAELDKLKSGSRPQEIAQAQAGVSRAEAALRNAEQDFNRQTSLLGSGASSQRIVDAARSQRDQAAAALRSAQEALSLARTGARSEDIKAGMARLAAARARQAQAETALADTRLSAPTRATVVSRVREPGSMVGAGTPVYALSLRDPLYVRAYVSEPQLGRIAPGTRVSIETDSSDKTYEGQIGFISPTAEFTPKSVETTDLRTDLVYRLRIVVGNADQGLRQGMPVTVHVLGTQD</sequence>
<dbReference type="Gene3D" id="2.40.50.100">
    <property type="match status" value="1"/>
</dbReference>
<feature type="coiled-coil region" evidence="3">
    <location>
        <begin position="84"/>
        <end position="168"/>
    </location>
</feature>
<protein>
    <submittedName>
        <fullName evidence="5">HlyD family secretion protein</fullName>
    </submittedName>
</protein>
<evidence type="ECO:0000259" key="4">
    <source>
        <dbReference type="Pfam" id="PF25881"/>
    </source>
</evidence>
<dbReference type="STRING" id="578942.SAMN05216289_1509"/>
<dbReference type="PANTHER" id="PTHR32347">
    <property type="entry name" value="EFFLUX SYSTEM COMPONENT YKNX-RELATED"/>
    <property type="match status" value="1"/>
</dbReference>
<dbReference type="GO" id="GO:0042597">
    <property type="term" value="C:periplasmic space"/>
    <property type="evidence" value="ECO:0007669"/>
    <property type="project" value="UniProtKB-SubCell"/>
</dbReference>
<evidence type="ECO:0000256" key="2">
    <source>
        <dbReference type="ARBA" id="ARBA00023054"/>
    </source>
</evidence>
<dbReference type="InterPro" id="IPR059052">
    <property type="entry name" value="HH_YbhG-like"/>
</dbReference>
<evidence type="ECO:0000313" key="6">
    <source>
        <dbReference type="Proteomes" id="UP000198575"/>
    </source>
</evidence>
<dbReference type="AlphaFoldDB" id="A0A1I5B3W4"/>
<accession>A0A1I5B3W4</accession>
<proteinExistence type="predicted"/>
<dbReference type="InterPro" id="IPR050465">
    <property type="entry name" value="UPF0194_transport"/>
</dbReference>
<keyword evidence="2 3" id="KW-0175">Coiled coil</keyword>
<dbReference type="EMBL" id="FOVF01000050">
    <property type="protein sequence ID" value="SFN69395.1"/>
    <property type="molecule type" value="Genomic_DNA"/>
</dbReference>
<feature type="domain" description="YbhG-like alpha-helical hairpin" evidence="4">
    <location>
        <begin position="75"/>
        <end position="204"/>
    </location>
</feature>
<dbReference type="NCBIfam" id="NF002939">
    <property type="entry name" value="PRK03598.1"/>
    <property type="match status" value="1"/>
</dbReference>
<dbReference type="SUPFAM" id="SSF111369">
    <property type="entry name" value="HlyD-like secretion proteins"/>
    <property type="match status" value="3"/>
</dbReference>
<dbReference type="Proteomes" id="UP000198575">
    <property type="component" value="Unassembled WGS sequence"/>
</dbReference>
<evidence type="ECO:0000256" key="1">
    <source>
        <dbReference type="ARBA" id="ARBA00004196"/>
    </source>
</evidence>
<reference evidence="5 6" key="1">
    <citation type="submission" date="2016-10" db="EMBL/GenBank/DDBJ databases">
        <authorList>
            <person name="de Groot N.N."/>
        </authorList>
    </citation>
    <scope>NUCLEOTIDE SEQUENCE [LARGE SCALE GENOMIC DNA]</scope>
    <source>
        <strain evidence="5 6">CGMCC 1.7659</strain>
    </source>
</reference>
<comment type="subcellular location">
    <subcellularLocation>
        <location evidence="1">Cell envelope</location>
    </subcellularLocation>
</comment>